<feature type="transmembrane region" description="Helical" evidence="1">
    <location>
        <begin position="45"/>
        <end position="65"/>
    </location>
</feature>
<sequence>MSTPVSKLRSSRRQLARLVVPLAGVMAGAVLVLALVGLALGSTNLLLLAVMLLVLLVGVGIAVTYRRLSRVMVATRDTSRQSFHLLRASGLEPDLLSRFTQFGALAWFQQHNSLSMTQIMQRLTKMRSIQGRDLLSLKATRGRWSWSALERALENYRLGGNARLEVERHLLAAAGLPLAQLADLCFRQSASPLDQLNAATMYQLVLRSRGTELFAGKGRAAFLLESLASTGRYEEAESLLPLFKPAEDRRHDVQLFRANFRNPFRLSNKGVEDWLDTINSVYRAEGLAELRLTPGEEEPFQRLAAAEALPVDGGPLVSILMPVYRPDEYTDLAVRSALNQTYRNIEVIIVDDGSGEEYWPLLQRWAGADPRITVVANPVNSGAYTSRNMAFERARGEFVTVFDGDDWQHPQKIERLVAAAVAQPDHRLVSAPWTRVGPDLYFHYRGWRGAFITPAHVSTLFPVAVVRDKLGYWDTVRKAADGEFIVRYQLLVNPEEPLEVSQAPLTLSLVTDSNLSVEDFRLGFRAPDRNAYREYYQRWHRQIEAGEHNGHLPFPLPERPFAAPGRYLPEAVSSRELDIVLVGDFSSGGTESALLLHHVEQARSLGLRVGVQHQYSLGRDASFGPAFNDDYLEAFRTGALQRVEITDAVAAQLVLAYDPSGFEFQSALTSRIQAAQVAVLAAHGPESDAGHHYDVTTVTGNVHAMFGSYPVWLPLDADVFALLAPLLPATMLAAPSWQQLAAELPHEATSDGGRPAPSIARIVRFAGLEERLLEDISAGH</sequence>
<evidence type="ECO:0000256" key="1">
    <source>
        <dbReference type="SAM" id="Phobius"/>
    </source>
</evidence>
<feature type="transmembrane region" description="Helical" evidence="1">
    <location>
        <begin position="15"/>
        <end position="39"/>
    </location>
</feature>
<gene>
    <name evidence="3" type="ORF">HGG74_12575</name>
</gene>
<proteinExistence type="predicted"/>
<keyword evidence="4" id="KW-1185">Reference proteome</keyword>
<dbReference type="PANTHER" id="PTHR43685">
    <property type="entry name" value="GLYCOSYLTRANSFERASE"/>
    <property type="match status" value="1"/>
</dbReference>
<dbReference type="RefSeq" id="WP_168486805.1">
    <property type="nucleotide sequence ID" value="NZ_JAAZSQ010000011.1"/>
</dbReference>
<dbReference type="InterPro" id="IPR001173">
    <property type="entry name" value="Glyco_trans_2-like"/>
</dbReference>
<dbReference type="Pfam" id="PF00535">
    <property type="entry name" value="Glycos_transf_2"/>
    <property type="match status" value="1"/>
</dbReference>
<evidence type="ECO:0000259" key="2">
    <source>
        <dbReference type="Pfam" id="PF00535"/>
    </source>
</evidence>
<dbReference type="AlphaFoldDB" id="A0A7X6K694"/>
<keyword evidence="3" id="KW-0808">Transferase</keyword>
<accession>A0A7X6K694</accession>
<evidence type="ECO:0000313" key="4">
    <source>
        <dbReference type="Proteomes" id="UP000544090"/>
    </source>
</evidence>
<dbReference type="EMBL" id="JAAZSQ010000011">
    <property type="protein sequence ID" value="NKX55359.1"/>
    <property type="molecule type" value="Genomic_DNA"/>
</dbReference>
<dbReference type="Gene3D" id="3.90.550.10">
    <property type="entry name" value="Spore Coat Polysaccharide Biosynthesis Protein SpsA, Chain A"/>
    <property type="match status" value="1"/>
</dbReference>
<dbReference type="CDD" id="cd00761">
    <property type="entry name" value="Glyco_tranf_GTA_type"/>
    <property type="match status" value="1"/>
</dbReference>
<keyword evidence="1" id="KW-1133">Transmembrane helix</keyword>
<dbReference type="InterPro" id="IPR050834">
    <property type="entry name" value="Glycosyltransf_2"/>
</dbReference>
<name>A0A7X6K694_9MICC</name>
<dbReference type="PANTHER" id="PTHR43685:SF11">
    <property type="entry name" value="GLYCOSYLTRANSFERASE TAGX-RELATED"/>
    <property type="match status" value="1"/>
</dbReference>
<comment type="caution">
    <text evidence="3">The sequence shown here is derived from an EMBL/GenBank/DDBJ whole genome shotgun (WGS) entry which is preliminary data.</text>
</comment>
<feature type="domain" description="Glycosyltransferase 2-like" evidence="2">
    <location>
        <begin position="318"/>
        <end position="445"/>
    </location>
</feature>
<reference evidence="3 4" key="1">
    <citation type="submission" date="2020-04" db="EMBL/GenBank/DDBJ databases">
        <title>Arthrobacter sp. nov.</title>
        <authorList>
            <person name="Liu S."/>
        </authorList>
    </citation>
    <scope>NUCLEOTIDE SEQUENCE [LARGE SCALE GENOMIC DNA]</scope>
    <source>
        <strain evidence="3 4">E918</strain>
    </source>
</reference>
<evidence type="ECO:0000313" key="3">
    <source>
        <dbReference type="EMBL" id="NKX55359.1"/>
    </source>
</evidence>
<dbReference type="SUPFAM" id="SSF53448">
    <property type="entry name" value="Nucleotide-diphospho-sugar transferases"/>
    <property type="match status" value="1"/>
</dbReference>
<organism evidence="3 4">
    <name type="scientific">Arthrobacter mobilis</name>
    <dbReference type="NCBI Taxonomy" id="2724944"/>
    <lineage>
        <taxon>Bacteria</taxon>
        <taxon>Bacillati</taxon>
        <taxon>Actinomycetota</taxon>
        <taxon>Actinomycetes</taxon>
        <taxon>Micrococcales</taxon>
        <taxon>Micrococcaceae</taxon>
        <taxon>Arthrobacter</taxon>
    </lineage>
</organism>
<dbReference type="GO" id="GO:0016740">
    <property type="term" value="F:transferase activity"/>
    <property type="evidence" value="ECO:0007669"/>
    <property type="project" value="UniProtKB-KW"/>
</dbReference>
<keyword evidence="1" id="KW-0472">Membrane</keyword>
<dbReference type="Proteomes" id="UP000544090">
    <property type="component" value="Unassembled WGS sequence"/>
</dbReference>
<keyword evidence="1" id="KW-0812">Transmembrane</keyword>
<dbReference type="InterPro" id="IPR029044">
    <property type="entry name" value="Nucleotide-diphossugar_trans"/>
</dbReference>
<protein>
    <submittedName>
        <fullName evidence="3">Glycosyltransferase family 2 protein</fullName>
    </submittedName>
</protein>